<proteinExistence type="predicted"/>
<gene>
    <name evidence="1" type="ORF">LVIROSA_LOCUS28882</name>
</gene>
<dbReference type="EMBL" id="CAKMRJ010005412">
    <property type="protein sequence ID" value="CAH1442928.1"/>
    <property type="molecule type" value="Genomic_DNA"/>
</dbReference>
<reference evidence="1 2" key="1">
    <citation type="submission" date="2022-01" db="EMBL/GenBank/DDBJ databases">
        <authorList>
            <person name="Xiong W."/>
            <person name="Schranz E."/>
        </authorList>
    </citation>
    <scope>NUCLEOTIDE SEQUENCE [LARGE SCALE GENOMIC DNA]</scope>
</reference>
<accession>A0AAU9NY28</accession>
<dbReference type="AlphaFoldDB" id="A0AAU9NY28"/>
<keyword evidence="2" id="KW-1185">Reference proteome</keyword>
<protein>
    <submittedName>
        <fullName evidence="1">Uncharacterized protein</fullName>
    </submittedName>
</protein>
<dbReference type="Proteomes" id="UP001157418">
    <property type="component" value="Unassembled WGS sequence"/>
</dbReference>
<organism evidence="1 2">
    <name type="scientific">Lactuca virosa</name>
    <dbReference type="NCBI Taxonomy" id="75947"/>
    <lineage>
        <taxon>Eukaryota</taxon>
        <taxon>Viridiplantae</taxon>
        <taxon>Streptophyta</taxon>
        <taxon>Embryophyta</taxon>
        <taxon>Tracheophyta</taxon>
        <taxon>Spermatophyta</taxon>
        <taxon>Magnoliopsida</taxon>
        <taxon>eudicotyledons</taxon>
        <taxon>Gunneridae</taxon>
        <taxon>Pentapetalae</taxon>
        <taxon>asterids</taxon>
        <taxon>campanulids</taxon>
        <taxon>Asterales</taxon>
        <taxon>Asteraceae</taxon>
        <taxon>Cichorioideae</taxon>
        <taxon>Cichorieae</taxon>
        <taxon>Lactucinae</taxon>
        <taxon>Lactuca</taxon>
    </lineage>
</organism>
<comment type="caution">
    <text evidence="1">The sequence shown here is derived from an EMBL/GenBank/DDBJ whole genome shotgun (WGS) entry which is preliminary data.</text>
</comment>
<name>A0AAU9NY28_9ASTR</name>
<evidence type="ECO:0000313" key="1">
    <source>
        <dbReference type="EMBL" id="CAH1442928.1"/>
    </source>
</evidence>
<evidence type="ECO:0000313" key="2">
    <source>
        <dbReference type="Proteomes" id="UP001157418"/>
    </source>
</evidence>
<sequence length="271" mass="29763">MSVVASKVDYCMLERYSHEYHLSHVLGFQVPSSSSSVLDAPPGKVGFYLRHLVCGLRLPPSRFFLELTSYLVGDIPPKSIVVGDVVLDRNVDQMNVTPESPPVLLGFGPNAFTIEQLLDTSSPIIGSVQVGYSSSTRVVPPVGVSSSRKCGFPSCVLLEEELNEACLFIPCAEKIIFAVLGRDLKFFDGLLTLRDRFLAARVNVRVVEGMKLAREEMLVKVGEMYADLSIRYRDAAAKVTSLENQGTLVQAKYESCLQENGVLCSHLLNKS</sequence>